<feature type="region of interest" description="Disordered" evidence="1">
    <location>
        <begin position="101"/>
        <end position="163"/>
    </location>
</feature>
<feature type="compositionally biased region" description="Basic and acidic residues" evidence="1">
    <location>
        <begin position="20"/>
        <end position="36"/>
    </location>
</feature>
<feature type="compositionally biased region" description="Basic and acidic residues" evidence="1">
    <location>
        <begin position="43"/>
        <end position="52"/>
    </location>
</feature>
<feature type="region of interest" description="Disordered" evidence="1">
    <location>
        <begin position="17"/>
        <end position="52"/>
    </location>
</feature>
<evidence type="ECO:0000313" key="3">
    <source>
        <dbReference type="Proteomes" id="UP001295684"/>
    </source>
</evidence>
<dbReference type="AlphaFoldDB" id="A0AAD1U4L6"/>
<protein>
    <submittedName>
        <fullName evidence="2">Uncharacterized protein</fullName>
    </submittedName>
</protein>
<evidence type="ECO:0000313" key="2">
    <source>
        <dbReference type="EMBL" id="CAI2362215.1"/>
    </source>
</evidence>
<comment type="caution">
    <text evidence="2">The sequence shown here is derived from an EMBL/GenBank/DDBJ whole genome shotgun (WGS) entry which is preliminary data.</text>
</comment>
<sequence length="163" mass="18768">MGNKNCCVGERAQKCLSSEADERKDAIRGINQDEKPKHKKHKSTNDGHDKKIEFTSTHIQIKYDESFYDNENDCIKDHKLAPPRLLPKPSATKRISYMMSKSKKSMEMAHGTRFSHPNPDTDSRKRAKKNIKARWRKKGRKTFGIDSELEPEEGGNKSNLVIR</sequence>
<accession>A0AAD1U4L6</accession>
<dbReference type="Proteomes" id="UP001295684">
    <property type="component" value="Unassembled WGS sequence"/>
</dbReference>
<proteinExistence type="predicted"/>
<evidence type="ECO:0000256" key="1">
    <source>
        <dbReference type="SAM" id="MobiDB-lite"/>
    </source>
</evidence>
<keyword evidence="3" id="KW-1185">Reference proteome</keyword>
<feature type="compositionally biased region" description="Basic residues" evidence="1">
    <location>
        <begin position="125"/>
        <end position="141"/>
    </location>
</feature>
<dbReference type="EMBL" id="CAMPGE010003382">
    <property type="protein sequence ID" value="CAI2362215.1"/>
    <property type="molecule type" value="Genomic_DNA"/>
</dbReference>
<reference evidence="2" key="1">
    <citation type="submission" date="2023-07" db="EMBL/GenBank/DDBJ databases">
        <authorList>
            <consortium name="AG Swart"/>
            <person name="Singh M."/>
            <person name="Singh A."/>
            <person name="Seah K."/>
            <person name="Emmerich C."/>
        </authorList>
    </citation>
    <scope>NUCLEOTIDE SEQUENCE</scope>
    <source>
        <strain evidence="2">DP1</strain>
    </source>
</reference>
<name>A0AAD1U4L6_EUPCR</name>
<gene>
    <name evidence="2" type="ORF">ECRASSUSDP1_LOCUS3537</name>
</gene>
<organism evidence="2 3">
    <name type="scientific">Euplotes crassus</name>
    <dbReference type="NCBI Taxonomy" id="5936"/>
    <lineage>
        <taxon>Eukaryota</taxon>
        <taxon>Sar</taxon>
        <taxon>Alveolata</taxon>
        <taxon>Ciliophora</taxon>
        <taxon>Intramacronucleata</taxon>
        <taxon>Spirotrichea</taxon>
        <taxon>Hypotrichia</taxon>
        <taxon>Euplotida</taxon>
        <taxon>Euplotidae</taxon>
        <taxon>Moneuplotes</taxon>
    </lineage>
</organism>